<accession>A0A9Q4C2H2</accession>
<dbReference type="RefSeq" id="WP_266085988.1">
    <property type="nucleotide sequence ID" value="NZ_RKLV01000002.1"/>
</dbReference>
<name>A0A9Q4C2H2_9EURY</name>
<dbReference type="Proteomes" id="UP001149411">
    <property type="component" value="Unassembled WGS sequence"/>
</dbReference>
<dbReference type="AlphaFoldDB" id="A0A9Q4C2H2"/>
<proteinExistence type="predicted"/>
<evidence type="ECO:0000313" key="1">
    <source>
        <dbReference type="EMBL" id="MCX2818253.1"/>
    </source>
</evidence>
<protein>
    <submittedName>
        <fullName evidence="1">Nitrous oxide reductase accessory protein NosL</fullName>
    </submittedName>
</protein>
<keyword evidence="2" id="KW-1185">Reference proteome</keyword>
<sequence>MYRRRFIAGLAVTAVGSTGCLGGNSSEDVPDPIALSGEKFDDQGGMAIGDHGGPNGQVFYAENSPEGHENPAWFHTLVFGLFPYHFDRLDRGWEAEAVYVTDYSKVDLPSSSDGNPRLPAPTAADTFADATEVTYVAESEAVGGMGPALPPFSEESEAEDFAERYGGRTIGFEGITSTLIEELKRNAPGGMGMNGMNMSDG</sequence>
<evidence type="ECO:0000313" key="2">
    <source>
        <dbReference type="Proteomes" id="UP001149411"/>
    </source>
</evidence>
<reference evidence="1" key="1">
    <citation type="submission" date="2022-09" db="EMBL/GenBank/DDBJ databases">
        <title>Haloadaptaus new haloarchaeum isolated from saline soil.</title>
        <authorList>
            <person name="Duran-Viseras A."/>
            <person name="Sanchez-Porro C."/>
            <person name="Ventosa A."/>
        </authorList>
    </citation>
    <scope>NUCLEOTIDE SEQUENCE</scope>
    <source>
        <strain evidence="1">F3-133</strain>
    </source>
</reference>
<dbReference type="SUPFAM" id="SSF160387">
    <property type="entry name" value="NosL/MerB-like"/>
    <property type="match status" value="1"/>
</dbReference>
<dbReference type="PROSITE" id="PS51257">
    <property type="entry name" value="PROKAR_LIPOPROTEIN"/>
    <property type="match status" value="1"/>
</dbReference>
<dbReference type="Gene3D" id="3.30.70.2050">
    <property type="match status" value="1"/>
</dbReference>
<dbReference type="InterPro" id="IPR008719">
    <property type="entry name" value="N2O_reductase_NosL"/>
</dbReference>
<comment type="caution">
    <text evidence="1">The sequence shown here is derived from an EMBL/GenBank/DDBJ whole genome shotgun (WGS) entry which is preliminary data.</text>
</comment>
<dbReference type="EMBL" id="RKLV01000002">
    <property type="protein sequence ID" value="MCX2818253.1"/>
    <property type="molecule type" value="Genomic_DNA"/>
</dbReference>
<dbReference type="Pfam" id="PF05573">
    <property type="entry name" value="NosL"/>
    <property type="match status" value="1"/>
</dbReference>
<gene>
    <name evidence="1" type="ORF">EGH25_02660</name>
</gene>
<organism evidence="1 2">
    <name type="scientific">Halorutilus salinus</name>
    <dbReference type="NCBI Taxonomy" id="2487751"/>
    <lineage>
        <taxon>Archaea</taxon>
        <taxon>Methanobacteriati</taxon>
        <taxon>Methanobacteriota</taxon>
        <taxon>Stenosarchaea group</taxon>
        <taxon>Halobacteria</taxon>
        <taxon>Halorutilales</taxon>
        <taxon>Halorutilaceae</taxon>
        <taxon>Halorutilus</taxon>
    </lineage>
</organism>